<dbReference type="STRING" id="1121352.GCA_000620925_00464"/>
<dbReference type="EMBL" id="RQYC01000001">
    <property type="protein sequence ID" value="RRD91642.1"/>
    <property type="molecule type" value="Genomic_DNA"/>
</dbReference>
<accession>A0A3P2A822</accession>
<gene>
    <name evidence="1" type="ORF">EII21_01045</name>
</gene>
<evidence type="ECO:0000313" key="2">
    <source>
        <dbReference type="Proteomes" id="UP000269923"/>
    </source>
</evidence>
<proteinExistence type="predicted"/>
<dbReference type="AlphaFoldDB" id="A0A3P2A822"/>
<keyword evidence="2" id="KW-1185">Reference proteome</keyword>
<organism evidence="1 2">
    <name type="scientific">Conchiformibius steedae</name>
    <dbReference type="NCBI Taxonomy" id="153493"/>
    <lineage>
        <taxon>Bacteria</taxon>
        <taxon>Pseudomonadati</taxon>
        <taxon>Pseudomonadota</taxon>
        <taxon>Betaproteobacteria</taxon>
        <taxon>Neisseriales</taxon>
        <taxon>Neisseriaceae</taxon>
        <taxon>Conchiformibius</taxon>
    </lineage>
</organism>
<dbReference type="OrthoDB" id="5177941at2"/>
<sequence length="260" mass="31132">MSIQTDLNRAIAALYNIFQSYRAVFPLHACDCPICMQEKMMREMVRMPLKQLSANYFYEYNNAPCHINNKESYANEIKYFLPRWFELLIQGEELHHSPELFLSRLRDCFPDYFSDSEREAVQHTANLLFRRRLHTFPWQDDLIPIHGSLFESLAMFHTGGIDIRPMLADWRRTPNPTAAAHYVGDMLGYRWRIGIDNAFVEDEQDFQKLMREWIEHPDHRRHFAEQILITPFPDDETYQYYYPILNWRDAAGFVFDQITF</sequence>
<protein>
    <submittedName>
        <fullName evidence="1">Uncharacterized protein</fullName>
    </submittedName>
</protein>
<name>A0A3P2A822_9NEIS</name>
<dbReference type="Proteomes" id="UP000269923">
    <property type="component" value="Unassembled WGS sequence"/>
</dbReference>
<reference evidence="1 2" key="1">
    <citation type="submission" date="2018-11" db="EMBL/GenBank/DDBJ databases">
        <title>Genomes From Bacteria Associated with the Canine Oral Cavity: a Test Case for Automated Genome-Based Taxonomic Assignment.</title>
        <authorList>
            <person name="Coil D.A."/>
            <person name="Jospin G."/>
            <person name="Darling A.E."/>
            <person name="Wallis C."/>
            <person name="Davis I.J."/>
            <person name="Harris S."/>
            <person name="Eisen J.A."/>
            <person name="Holcombe L.J."/>
            <person name="O'Flynn C."/>
        </authorList>
    </citation>
    <scope>NUCLEOTIDE SEQUENCE [LARGE SCALE GENOMIC DNA]</scope>
    <source>
        <strain evidence="1 2">COT-280</strain>
    </source>
</reference>
<dbReference type="RefSeq" id="WP_124793832.1">
    <property type="nucleotide sequence ID" value="NZ_RQYC01000001.1"/>
</dbReference>
<evidence type="ECO:0000313" key="1">
    <source>
        <dbReference type="EMBL" id="RRD91642.1"/>
    </source>
</evidence>
<comment type="caution">
    <text evidence="1">The sequence shown here is derived from an EMBL/GenBank/DDBJ whole genome shotgun (WGS) entry which is preliminary data.</text>
</comment>